<evidence type="ECO:0000256" key="1">
    <source>
        <dbReference type="SAM" id="MobiDB-lite"/>
    </source>
</evidence>
<dbReference type="EMBL" id="KN817645">
    <property type="protein sequence ID" value="KJA15418.1"/>
    <property type="molecule type" value="Genomic_DNA"/>
</dbReference>
<protein>
    <submittedName>
        <fullName evidence="2">Uncharacterized protein</fullName>
    </submittedName>
</protein>
<proteinExistence type="predicted"/>
<keyword evidence="3" id="KW-1185">Reference proteome</keyword>
<sequence length="79" mass="8831">MVSTQDTRPAETPHSLLCSRPRRPRSSATHADIASIPHQFLAHRYLRMSVTIMLVLTFTKGRNGDATAAEHCDIKTRCV</sequence>
<accession>A0A0D2LX17</accession>
<gene>
    <name evidence="2" type="ORF">HYPSUDRAFT_371933</name>
</gene>
<dbReference type="AlphaFoldDB" id="A0A0D2LX17"/>
<evidence type="ECO:0000313" key="2">
    <source>
        <dbReference type="EMBL" id="KJA15418.1"/>
    </source>
</evidence>
<dbReference type="Proteomes" id="UP000054270">
    <property type="component" value="Unassembled WGS sequence"/>
</dbReference>
<evidence type="ECO:0000313" key="3">
    <source>
        <dbReference type="Proteomes" id="UP000054270"/>
    </source>
</evidence>
<organism evidence="2 3">
    <name type="scientific">Hypholoma sublateritium (strain FD-334 SS-4)</name>
    <dbReference type="NCBI Taxonomy" id="945553"/>
    <lineage>
        <taxon>Eukaryota</taxon>
        <taxon>Fungi</taxon>
        <taxon>Dikarya</taxon>
        <taxon>Basidiomycota</taxon>
        <taxon>Agaricomycotina</taxon>
        <taxon>Agaricomycetes</taxon>
        <taxon>Agaricomycetidae</taxon>
        <taxon>Agaricales</taxon>
        <taxon>Agaricineae</taxon>
        <taxon>Strophariaceae</taxon>
        <taxon>Hypholoma</taxon>
    </lineage>
</organism>
<feature type="region of interest" description="Disordered" evidence="1">
    <location>
        <begin position="1"/>
        <end position="30"/>
    </location>
</feature>
<name>A0A0D2LX17_HYPSF</name>
<reference evidence="3" key="1">
    <citation type="submission" date="2014-04" db="EMBL/GenBank/DDBJ databases">
        <title>Evolutionary Origins and Diversification of the Mycorrhizal Mutualists.</title>
        <authorList>
            <consortium name="DOE Joint Genome Institute"/>
            <consortium name="Mycorrhizal Genomics Consortium"/>
            <person name="Kohler A."/>
            <person name="Kuo A."/>
            <person name="Nagy L.G."/>
            <person name="Floudas D."/>
            <person name="Copeland A."/>
            <person name="Barry K.W."/>
            <person name="Cichocki N."/>
            <person name="Veneault-Fourrey C."/>
            <person name="LaButti K."/>
            <person name="Lindquist E.A."/>
            <person name="Lipzen A."/>
            <person name="Lundell T."/>
            <person name="Morin E."/>
            <person name="Murat C."/>
            <person name="Riley R."/>
            <person name="Ohm R."/>
            <person name="Sun H."/>
            <person name="Tunlid A."/>
            <person name="Henrissat B."/>
            <person name="Grigoriev I.V."/>
            <person name="Hibbett D.S."/>
            <person name="Martin F."/>
        </authorList>
    </citation>
    <scope>NUCLEOTIDE SEQUENCE [LARGE SCALE GENOMIC DNA]</scope>
    <source>
        <strain evidence="3">FD-334 SS-4</strain>
    </source>
</reference>